<dbReference type="OrthoDB" id="337377at2"/>
<gene>
    <name evidence="15" type="ORF">AXX12_07330</name>
</gene>
<accession>A0A154BQE5</accession>
<proteinExistence type="inferred from homology"/>
<evidence type="ECO:0000256" key="8">
    <source>
        <dbReference type="ARBA" id="ARBA00023170"/>
    </source>
</evidence>
<keyword evidence="7 10" id="KW-0472">Membrane</keyword>
<keyword evidence="5 12" id="KW-0732">Signal</keyword>
<evidence type="ECO:0008006" key="17">
    <source>
        <dbReference type="Google" id="ProtNLM"/>
    </source>
</evidence>
<evidence type="ECO:0000313" key="16">
    <source>
        <dbReference type="Proteomes" id="UP000076268"/>
    </source>
</evidence>
<comment type="caution">
    <text evidence="15">The sequence shown here is derived from an EMBL/GenBank/DDBJ whole genome shotgun (WGS) entry which is preliminary data.</text>
</comment>
<feature type="domain" description="TonB-dependent receptor-like beta-barrel" evidence="13">
    <location>
        <begin position="231"/>
        <end position="586"/>
    </location>
</feature>
<dbReference type="InterPro" id="IPR039426">
    <property type="entry name" value="TonB-dep_rcpt-like"/>
</dbReference>
<evidence type="ECO:0000256" key="6">
    <source>
        <dbReference type="ARBA" id="ARBA00023077"/>
    </source>
</evidence>
<comment type="similarity">
    <text evidence="10 11">Belongs to the TonB-dependent receptor family.</text>
</comment>
<dbReference type="Proteomes" id="UP000076268">
    <property type="component" value="Unassembled WGS sequence"/>
</dbReference>
<evidence type="ECO:0000256" key="7">
    <source>
        <dbReference type="ARBA" id="ARBA00023136"/>
    </source>
</evidence>
<dbReference type="SUPFAM" id="SSF56935">
    <property type="entry name" value="Porins"/>
    <property type="match status" value="1"/>
</dbReference>
<dbReference type="GO" id="GO:0009279">
    <property type="term" value="C:cell outer membrane"/>
    <property type="evidence" value="ECO:0007669"/>
    <property type="project" value="UniProtKB-SubCell"/>
</dbReference>
<protein>
    <recommendedName>
        <fullName evidence="17">TonB-dependent receptor</fullName>
    </recommendedName>
</protein>
<evidence type="ECO:0000256" key="3">
    <source>
        <dbReference type="ARBA" id="ARBA00022452"/>
    </source>
</evidence>
<dbReference type="PANTHER" id="PTHR30069">
    <property type="entry name" value="TONB-DEPENDENT OUTER MEMBRANE RECEPTOR"/>
    <property type="match status" value="1"/>
</dbReference>
<dbReference type="EMBL" id="LSGP01000017">
    <property type="protein sequence ID" value="KYZ76243.1"/>
    <property type="molecule type" value="Genomic_DNA"/>
</dbReference>
<dbReference type="Gene3D" id="2.40.170.20">
    <property type="entry name" value="TonB-dependent receptor, beta-barrel domain"/>
    <property type="match status" value="1"/>
</dbReference>
<keyword evidence="16" id="KW-1185">Reference proteome</keyword>
<organism evidence="15 16">
    <name type="scientific">Anaerosporomusa subterranea</name>
    <dbReference type="NCBI Taxonomy" id="1794912"/>
    <lineage>
        <taxon>Bacteria</taxon>
        <taxon>Bacillati</taxon>
        <taxon>Bacillota</taxon>
        <taxon>Negativicutes</taxon>
        <taxon>Acetonemataceae</taxon>
        <taxon>Anaerosporomusa</taxon>
    </lineage>
</organism>
<dbReference type="InterPro" id="IPR037066">
    <property type="entry name" value="Plug_dom_sf"/>
</dbReference>
<keyword evidence="2 10" id="KW-0813">Transport</keyword>
<evidence type="ECO:0000256" key="12">
    <source>
        <dbReference type="SAM" id="SignalP"/>
    </source>
</evidence>
<dbReference type="GO" id="GO:0044718">
    <property type="term" value="P:siderophore transmembrane transport"/>
    <property type="evidence" value="ECO:0007669"/>
    <property type="project" value="TreeGrafter"/>
</dbReference>
<dbReference type="Pfam" id="PF07715">
    <property type="entry name" value="Plug"/>
    <property type="match status" value="1"/>
</dbReference>
<dbReference type="RefSeq" id="WP_066241355.1">
    <property type="nucleotide sequence ID" value="NZ_LSGP01000017.1"/>
</dbReference>
<dbReference type="Gene3D" id="2.170.130.10">
    <property type="entry name" value="TonB-dependent receptor, plug domain"/>
    <property type="match status" value="1"/>
</dbReference>
<keyword evidence="6 11" id="KW-0798">TonB box</keyword>
<evidence type="ECO:0000256" key="2">
    <source>
        <dbReference type="ARBA" id="ARBA00022448"/>
    </source>
</evidence>
<keyword evidence="8" id="KW-0675">Receptor</keyword>
<dbReference type="InterPro" id="IPR000531">
    <property type="entry name" value="Beta-barrel_TonB"/>
</dbReference>
<dbReference type="InterPro" id="IPR036942">
    <property type="entry name" value="Beta-barrel_TonB_sf"/>
</dbReference>
<evidence type="ECO:0000256" key="10">
    <source>
        <dbReference type="PROSITE-ProRule" id="PRU01360"/>
    </source>
</evidence>
<keyword evidence="3 10" id="KW-1134">Transmembrane beta strand</keyword>
<comment type="subcellular location">
    <subcellularLocation>
        <location evidence="1 10">Cell outer membrane</location>
        <topology evidence="1 10">Multi-pass membrane protein</topology>
    </subcellularLocation>
</comment>
<sequence length="612" mass="67303">MKMSKRKLTRQIAAGLAASALLTVSPVFAEESTFQLDQVTVTASRIEENVATTAKDVSVITKTQLEEKGAKTLADALQGVPGVVVAGQGGPGAKAIPYILGTDRVVVLVDGKRMNLPQGIAIGAGGIDLNTFLIGDNVERIEVVRGGASALYGADAIGGVINIITKKGAGSQTIVSSGFGSDHSYRNSVTTEGSDNGLAWHISGLSDGTDGQRPNSESKNRNIAVRFDKELNQNDVLTFTYDFYDAHAGLPGSTAYLTPDDYSDTLRRNWSLGYTSNHDSGQRLFRYYENEYISKGFNWGSNFRNDNKVTAFEYQDSAALNKQHTLTWGGEWRKDEVWSTAEGGTSRKGITTAGYLQDRFAWTDKTTLTTGLRYDHNTIYGDNWLPRVEVSYQKDDTTSLFANWGKIFKAPKFDDLYGDDGYGNLGDPNLKPEEGWTSELGVKKRLNDSSEGTLSVFKRKIDGAIRWQPTGLNWWDPYQPVNIDGYIATGVNASFATKLSDVTTLNLGYTYLDAHDQNDQYTGEPRNTFTVGVTNKSGKLTTVLNGVYVDASGLSSNRVPSRFVANTSFNYAFTKQQSVFLQMNNLFDRKYEEMRGYPANERSVFIGFKQTL</sequence>
<dbReference type="AlphaFoldDB" id="A0A154BQE5"/>
<feature type="domain" description="TonB-dependent receptor plug" evidence="14">
    <location>
        <begin position="51"/>
        <end position="160"/>
    </location>
</feature>
<dbReference type="STRING" id="1794912.AXX12_07330"/>
<reference evidence="15 16" key="1">
    <citation type="submission" date="2016-02" db="EMBL/GenBank/DDBJ databases">
        <title>Anaerosporomusa subterraneum gen. nov., sp. nov., a spore-forming obligate anaerobe isolated from saprolite.</title>
        <authorList>
            <person name="Choi J.K."/>
            <person name="Shah M."/>
            <person name="Yee N."/>
        </authorList>
    </citation>
    <scope>NUCLEOTIDE SEQUENCE [LARGE SCALE GENOMIC DNA]</scope>
    <source>
        <strain evidence="15 16">RU4</strain>
    </source>
</reference>
<keyword evidence="9 10" id="KW-0998">Cell outer membrane</keyword>
<evidence type="ECO:0000256" key="5">
    <source>
        <dbReference type="ARBA" id="ARBA00022729"/>
    </source>
</evidence>
<feature type="chain" id="PRO_5007594850" description="TonB-dependent receptor" evidence="12">
    <location>
        <begin position="30"/>
        <end position="612"/>
    </location>
</feature>
<dbReference type="CDD" id="cd01347">
    <property type="entry name" value="ligand_gated_channel"/>
    <property type="match status" value="1"/>
</dbReference>
<dbReference type="PANTHER" id="PTHR30069:SF29">
    <property type="entry name" value="HEMOGLOBIN AND HEMOGLOBIN-HAPTOGLOBIN-BINDING PROTEIN 1-RELATED"/>
    <property type="match status" value="1"/>
</dbReference>
<dbReference type="InterPro" id="IPR012910">
    <property type="entry name" value="Plug_dom"/>
</dbReference>
<evidence type="ECO:0000313" key="15">
    <source>
        <dbReference type="EMBL" id="KYZ76243.1"/>
    </source>
</evidence>
<evidence type="ECO:0000259" key="14">
    <source>
        <dbReference type="Pfam" id="PF07715"/>
    </source>
</evidence>
<feature type="signal peptide" evidence="12">
    <location>
        <begin position="1"/>
        <end position="29"/>
    </location>
</feature>
<evidence type="ECO:0000256" key="11">
    <source>
        <dbReference type="RuleBase" id="RU003357"/>
    </source>
</evidence>
<evidence type="ECO:0000259" key="13">
    <source>
        <dbReference type="Pfam" id="PF00593"/>
    </source>
</evidence>
<evidence type="ECO:0000256" key="9">
    <source>
        <dbReference type="ARBA" id="ARBA00023237"/>
    </source>
</evidence>
<keyword evidence="4 10" id="KW-0812">Transmembrane</keyword>
<dbReference type="PROSITE" id="PS52016">
    <property type="entry name" value="TONB_DEPENDENT_REC_3"/>
    <property type="match status" value="1"/>
</dbReference>
<evidence type="ECO:0000256" key="4">
    <source>
        <dbReference type="ARBA" id="ARBA00022692"/>
    </source>
</evidence>
<dbReference type="GO" id="GO:0015344">
    <property type="term" value="F:siderophore uptake transmembrane transporter activity"/>
    <property type="evidence" value="ECO:0007669"/>
    <property type="project" value="TreeGrafter"/>
</dbReference>
<name>A0A154BQE5_ANASB</name>
<evidence type="ECO:0000256" key="1">
    <source>
        <dbReference type="ARBA" id="ARBA00004571"/>
    </source>
</evidence>
<dbReference type="Pfam" id="PF00593">
    <property type="entry name" value="TonB_dep_Rec_b-barrel"/>
    <property type="match status" value="1"/>
</dbReference>